<feature type="transmembrane region" description="Helical" evidence="6">
    <location>
        <begin position="370"/>
        <end position="390"/>
    </location>
</feature>
<dbReference type="PANTHER" id="PTHR30250:SF28">
    <property type="entry name" value="POLYSACCHARIDE BIOSYNTHESIS PROTEIN"/>
    <property type="match status" value="1"/>
</dbReference>
<dbReference type="Proteomes" id="UP000185093">
    <property type="component" value="Unassembled WGS sequence"/>
</dbReference>
<dbReference type="EMBL" id="FSQZ01000001">
    <property type="protein sequence ID" value="SIN78784.1"/>
    <property type="molecule type" value="Genomic_DNA"/>
</dbReference>
<feature type="transmembrane region" description="Helical" evidence="6">
    <location>
        <begin position="164"/>
        <end position="185"/>
    </location>
</feature>
<feature type="transmembrane region" description="Helical" evidence="6">
    <location>
        <begin position="123"/>
        <end position="143"/>
    </location>
</feature>
<reference evidence="7 8" key="1">
    <citation type="submission" date="2016-11" db="EMBL/GenBank/DDBJ databases">
        <authorList>
            <person name="Varghese N."/>
            <person name="Submissions S."/>
        </authorList>
    </citation>
    <scope>NUCLEOTIDE SEQUENCE [LARGE SCALE GENOMIC DNA]</scope>
    <source>
        <strain evidence="7 8">DSM 20664</strain>
    </source>
</reference>
<protein>
    <submittedName>
        <fullName evidence="7">Membrane protein involved in the export of O-antigen and teichoic acid</fullName>
    </submittedName>
</protein>
<keyword evidence="5 6" id="KW-0472">Membrane</keyword>
<evidence type="ECO:0000256" key="1">
    <source>
        <dbReference type="ARBA" id="ARBA00004651"/>
    </source>
</evidence>
<keyword evidence="8" id="KW-1185">Reference proteome</keyword>
<gene>
    <name evidence="7" type="ORF">SAMN05444368_1932</name>
</gene>
<feature type="transmembrane region" description="Helical" evidence="6">
    <location>
        <begin position="342"/>
        <end position="363"/>
    </location>
</feature>
<evidence type="ECO:0000313" key="7">
    <source>
        <dbReference type="EMBL" id="SIN78784.1"/>
    </source>
</evidence>
<feature type="transmembrane region" description="Helical" evidence="6">
    <location>
        <begin position="306"/>
        <end position="330"/>
    </location>
</feature>
<name>A0ABY1JFZ4_9BACT</name>
<organism evidence="7 8">
    <name type="scientific">Acetomicrobium flavidum</name>
    <dbReference type="NCBI Taxonomy" id="49896"/>
    <lineage>
        <taxon>Bacteria</taxon>
        <taxon>Thermotogati</taxon>
        <taxon>Synergistota</taxon>
        <taxon>Synergistia</taxon>
        <taxon>Synergistales</taxon>
        <taxon>Acetomicrobiaceae</taxon>
        <taxon>Acetomicrobium</taxon>
    </lineage>
</organism>
<evidence type="ECO:0000256" key="6">
    <source>
        <dbReference type="SAM" id="Phobius"/>
    </source>
</evidence>
<keyword evidence="4 6" id="KW-1133">Transmembrane helix</keyword>
<feature type="transmembrane region" description="Helical" evidence="6">
    <location>
        <begin position="396"/>
        <end position="416"/>
    </location>
</feature>
<feature type="transmembrane region" description="Helical" evidence="6">
    <location>
        <begin position="46"/>
        <end position="69"/>
    </location>
</feature>
<evidence type="ECO:0000256" key="3">
    <source>
        <dbReference type="ARBA" id="ARBA00022692"/>
    </source>
</evidence>
<proteinExistence type="predicted"/>
<keyword evidence="2" id="KW-1003">Cell membrane</keyword>
<feature type="transmembrane region" description="Helical" evidence="6">
    <location>
        <begin position="81"/>
        <end position="103"/>
    </location>
</feature>
<evidence type="ECO:0000256" key="5">
    <source>
        <dbReference type="ARBA" id="ARBA00023136"/>
    </source>
</evidence>
<evidence type="ECO:0000256" key="4">
    <source>
        <dbReference type="ARBA" id="ARBA00022989"/>
    </source>
</evidence>
<dbReference type="RefSeq" id="WP_074200062.1">
    <property type="nucleotide sequence ID" value="NZ_FSQZ01000001.1"/>
</dbReference>
<comment type="subcellular location">
    <subcellularLocation>
        <location evidence="1">Cell membrane</location>
        <topology evidence="1">Multi-pass membrane protein</topology>
    </subcellularLocation>
</comment>
<evidence type="ECO:0000313" key="8">
    <source>
        <dbReference type="Proteomes" id="UP000185093"/>
    </source>
</evidence>
<dbReference type="Pfam" id="PF13440">
    <property type="entry name" value="Polysacc_synt_3"/>
    <property type="match status" value="1"/>
</dbReference>
<accession>A0ABY1JFZ4</accession>
<evidence type="ECO:0000256" key="2">
    <source>
        <dbReference type="ARBA" id="ARBA00022475"/>
    </source>
</evidence>
<comment type="caution">
    <text evidence="7">The sequence shown here is derived from an EMBL/GenBank/DDBJ whole genome shotgun (WGS) entry which is preliminary data.</text>
</comment>
<feature type="transmembrane region" description="Helical" evidence="6">
    <location>
        <begin position="12"/>
        <end position="34"/>
    </location>
</feature>
<sequence>MLHLRKLFQSTFAKNVAMISASTAFAQMLNALFSPVITRLYNPDEYGILTLYISILGLVAIIASLKYEWGITIAESDEKAVNVMCLGFIILFIFTIITYIIFYLFGRPILNTLNATKLFNYRYLIPIGVLLVGSYGIFLQWAYRNKDFHSISMTKIWQSVTGNGAFVLFGFLRIGPVGLILGQILKESAGIGSLSRPFFRNSIRLIKEISKDQIIWCAKRYKNFPLYSAPSQLLNTAGIQLPVFFISSLYGSQVLGLYGLANTVVNLPMVLIGQSIGDVFYAEVASIGKRNPKRVKDLTDKLFKKLVVIGLVPLVVLLFFGPFLFSFVFGYKWYDAGEYAKILAFLVFARFIFTPISRIYSVFERQKKAFMLDLFRVILVFAAFGISDFFNLSSYLAVGLYSIAMSIVYLITYLLAQNILKEDIKKRETFETA</sequence>
<dbReference type="InterPro" id="IPR050833">
    <property type="entry name" value="Poly_Biosynth_Transport"/>
</dbReference>
<keyword evidence="3 6" id="KW-0812">Transmembrane</keyword>
<dbReference type="PANTHER" id="PTHR30250">
    <property type="entry name" value="PST FAMILY PREDICTED COLANIC ACID TRANSPORTER"/>
    <property type="match status" value="1"/>
</dbReference>